<accession>A0A392VM08</accession>
<dbReference type="AlphaFoldDB" id="A0A392VM08"/>
<keyword evidence="2" id="KW-1185">Reference proteome</keyword>
<comment type="caution">
    <text evidence="1">The sequence shown here is derived from an EMBL/GenBank/DDBJ whole genome shotgun (WGS) entry which is preliminary data.</text>
</comment>
<evidence type="ECO:0000313" key="1">
    <source>
        <dbReference type="EMBL" id="MCI89434.1"/>
    </source>
</evidence>
<feature type="non-terminal residue" evidence="1">
    <location>
        <position position="26"/>
    </location>
</feature>
<name>A0A392VM08_9FABA</name>
<reference evidence="1 2" key="1">
    <citation type="journal article" date="2018" name="Front. Plant Sci.">
        <title>Red Clover (Trifolium pratense) and Zigzag Clover (T. medium) - A Picture of Genomic Similarities and Differences.</title>
        <authorList>
            <person name="Dluhosova J."/>
            <person name="Istvanek J."/>
            <person name="Nedelnik J."/>
            <person name="Repkova J."/>
        </authorList>
    </citation>
    <scope>NUCLEOTIDE SEQUENCE [LARGE SCALE GENOMIC DNA]</scope>
    <source>
        <strain evidence="2">cv. 10/8</strain>
        <tissue evidence="1">Leaf</tissue>
    </source>
</reference>
<evidence type="ECO:0000313" key="2">
    <source>
        <dbReference type="Proteomes" id="UP000265520"/>
    </source>
</evidence>
<dbReference type="Proteomes" id="UP000265520">
    <property type="component" value="Unassembled WGS sequence"/>
</dbReference>
<organism evidence="1 2">
    <name type="scientific">Trifolium medium</name>
    <dbReference type="NCBI Taxonomy" id="97028"/>
    <lineage>
        <taxon>Eukaryota</taxon>
        <taxon>Viridiplantae</taxon>
        <taxon>Streptophyta</taxon>
        <taxon>Embryophyta</taxon>
        <taxon>Tracheophyta</taxon>
        <taxon>Spermatophyta</taxon>
        <taxon>Magnoliopsida</taxon>
        <taxon>eudicotyledons</taxon>
        <taxon>Gunneridae</taxon>
        <taxon>Pentapetalae</taxon>
        <taxon>rosids</taxon>
        <taxon>fabids</taxon>
        <taxon>Fabales</taxon>
        <taxon>Fabaceae</taxon>
        <taxon>Papilionoideae</taxon>
        <taxon>50 kb inversion clade</taxon>
        <taxon>NPAAA clade</taxon>
        <taxon>Hologalegina</taxon>
        <taxon>IRL clade</taxon>
        <taxon>Trifolieae</taxon>
        <taxon>Trifolium</taxon>
    </lineage>
</organism>
<sequence>MRWCMTSIPDYDLASEWGDLNGFRSQ</sequence>
<proteinExistence type="predicted"/>
<protein>
    <submittedName>
        <fullName evidence="1">Uncharacterized protein</fullName>
    </submittedName>
</protein>
<dbReference type="EMBL" id="LXQA011219276">
    <property type="protein sequence ID" value="MCI89434.1"/>
    <property type="molecule type" value="Genomic_DNA"/>
</dbReference>